<dbReference type="GO" id="GO:0008762">
    <property type="term" value="F:UDP-N-acetylmuramate dehydrogenase activity"/>
    <property type="evidence" value="ECO:0007669"/>
    <property type="project" value="UniProtKB-UniRule"/>
</dbReference>
<keyword evidence="9 16" id="KW-0521">NADP</keyword>
<evidence type="ECO:0000256" key="12">
    <source>
        <dbReference type="ARBA" id="ARBA00023002"/>
    </source>
</evidence>
<keyword evidence="7 16" id="KW-0285">Flavoprotein</keyword>
<feature type="active site" evidence="16">
    <location>
        <position position="330"/>
    </location>
</feature>
<dbReference type="EMBL" id="PFKX01000005">
    <property type="protein sequence ID" value="PIY58790.1"/>
    <property type="molecule type" value="Genomic_DNA"/>
</dbReference>
<dbReference type="GO" id="GO:0008360">
    <property type="term" value="P:regulation of cell shape"/>
    <property type="evidence" value="ECO:0007669"/>
    <property type="project" value="UniProtKB-KW"/>
</dbReference>
<dbReference type="NCBIfam" id="NF000755">
    <property type="entry name" value="PRK00046.1"/>
    <property type="match status" value="1"/>
</dbReference>
<keyword evidence="6 16" id="KW-0132">Cell division</keyword>
<proteinExistence type="inferred from homology"/>
<keyword evidence="12 16" id="KW-0560">Oxidoreductase</keyword>
<evidence type="ECO:0000256" key="11">
    <source>
        <dbReference type="ARBA" id="ARBA00022984"/>
    </source>
</evidence>
<comment type="caution">
    <text evidence="18">The sequence shown here is derived from an EMBL/GenBank/DDBJ whole genome shotgun (WGS) entry which is preliminary data.</text>
</comment>
<keyword evidence="10 16" id="KW-0133">Cell shape</keyword>
<comment type="similarity">
    <text evidence="16">Belongs to the MurB family.</text>
</comment>
<dbReference type="Proteomes" id="UP000230732">
    <property type="component" value="Unassembled WGS sequence"/>
</dbReference>
<dbReference type="InterPro" id="IPR011601">
    <property type="entry name" value="MurB_C"/>
</dbReference>
<dbReference type="GO" id="GO:0009252">
    <property type="term" value="P:peptidoglycan biosynthetic process"/>
    <property type="evidence" value="ECO:0007669"/>
    <property type="project" value="UniProtKB-UniRule"/>
</dbReference>
<gene>
    <name evidence="16" type="primary">murB</name>
    <name evidence="18" type="ORF">COY98_00130</name>
</gene>
<dbReference type="PROSITE" id="PS51387">
    <property type="entry name" value="FAD_PCMH"/>
    <property type="match status" value="1"/>
</dbReference>
<dbReference type="InterPro" id="IPR016166">
    <property type="entry name" value="FAD-bd_PCMH"/>
</dbReference>
<sequence>MSIHIEENIKLAPFTTMRVGGNARFLARVKDVDDLNDAIIFAREKSLPIFILGGGSNTLVSGDGFSGLVIKIEIKGIVYKDNRVTASAGEMWDDVVRDTVARNLWGIENLSLVPGTVGGAVVQNIGAYGVEARETISSVEAFDIEKSEIKTFSRDKCEFGYRGSIFKKNKNLIIVSATFELAQHGAPHTDYEDVKKYFEDNRISEPSLAEIRDAIVAIRVKKMPVPPIGTAGSFFKNPVVSAQKYESLKNEFPEIKAYPQGDNTYKLSSAWLIDHVGEWRGARRGDSGVHEKQALIIVNYGNASAEEILSLACEIKNDVKEKTGVTLEEEVVMM</sequence>
<reference evidence="19" key="1">
    <citation type="submission" date="2017-09" db="EMBL/GenBank/DDBJ databases">
        <title>Depth-based differentiation of microbial function through sediment-hosted aquifers and enrichment of novel symbionts in the deep terrestrial subsurface.</title>
        <authorList>
            <person name="Probst A.J."/>
            <person name="Ladd B."/>
            <person name="Jarett J.K."/>
            <person name="Geller-Mcgrath D.E."/>
            <person name="Sieber C.M.K."/>
            <person name="Emerson J.B."/>
            <person name="Anantharaman K."/>
            <person name="Thomas B.C."/>
            <person name="Malmstrom R."/>
            <person name="Stieglmeier M."/>
            <person name="Klingl A."/>
            <person name="Woyke T."/>
            <person name="Ryan C.M."/>
            <person name="Banfield J.F."/>
        </authorList>
    </citation>
    <scope>NUCLEOTIDE SEQUENCE [LARGE SCALE GENOMIC DNA]</scope>
</reference>
<dbReference type="SUPFAM" id="SSF56176">
    <property type="entry name" value="FAD-binding/transporter-associated domain-like"/>
    <property type="match status" value="1"/>
</dbReference>
<dbReference type="Gene3D" id="3.30.465.10">
    <property type="match status" value="1"/>
</dbReference>
<name>A0A2M7Q6T6_9BACT</name>
<evidence type="ECO:0000256" key="1">
    <source>
        <dbReference type="ARBA" id="ARBA00001974"/>
    </source>
</evidence>
<evidence type="ECO:0000256" key="5">
    <source>
        <dbReference type="ARBA" id="ARBA00022490"/>
    </source>
</evidence>
<dbReference type="Pfam" id="PF01565">
    <property type="entry name" value="FAD_binding_4"/>
    <property type="match status" value="1"/>
</dbReference>
<dbReference type="EC" id="1.3.1.98" evidence="16"/>
<evidence type="ECO:0000256" key="4">
    <source>
        <dbReference type="ARBA" id="ARBA00004752"/>
    </source>
</evidence>
<dbReference type="GO" id="GO:0005829">
    <property type="term" value="C:cytosol"/>
    <property type="evidence" value="ECO:0007669"/>
    <property type="project" value="TreeGrafter"/>
</dbReference>
<dbReference type="InterPro" id="IPR016169">
    <property type="entry name" value="FAD-bd_PCMH_sub2"/>
</dbReference>
<evidence type="ECO:0000256" key="8">
    <source>
        <dbReference type="ARBA" id="ARBA00022827"/>
    </source>
</evidence>
<protein>
    <recommendedName>
        <fullName evidence="16">UDP-N-acetylenolpyruvoylglucosamine reductase</fullName>
        <ecNumber evidence="16">1.3.1.98</ecNumber>
    </recommendedName>
    <alternativeName>
        <fullName evidence="16">UDP-N-acetylmuramate dehydrogenase</fullName>
    </alternativeName>
</protein>
<organism evidence="18 19">
    <name type="scientific">Candidatus Yonathbacteria bacterium CG_4_10_14_0_8_um_filter_43_17</name>
    <dbReference type="NCBI Taxonomy" id="1975099"/>
    <lineage>
        <taxon>Bacteria</taxon>
        <taxon>Candidatus Yonathiibacteriota</taxon>
    </lineage>
</organism>
<dbReference type="Gene3D" id="3.90.78.10">
    <property type="entry name" value="UDP-N-acetylenolpyruvoylglucosamine reductase, C-terminal domain"/>
    <property type="match status" value="1"/>
</dbReference>
<dbReference type="InterPro" id="IPR016167">
    <property type="entry name" value="FAD-bd_PCMH_sub1"/>
</dbReference>
<dbReference type="InterPro" id="IPR003170">
    <property type="entry name" value="MurB"/>
</dbReference>
<dbReference type="InterPro" id="IPR036318">
    <property type="entry name" value="FAD-bd_PCMH-like_sf"/>
</dbReference>
<dbReference type="GO" id="GO:0051301">
    <property type="term" value="P:cell division"/>
    <property type="evidence" value="ECO:0007669"/>
    <property type="project" value="UniProtKB-KW"/>
</dbReference>
<dbReference type="AlphaFoldDB" id="A0A2M7Q6T6"/>
<keyword evidence="8 16" id="KW-0274">FAD</keyword>
<feature type="active site" description="Proton donor" evidence="16">
    <location>
        <position position="233"/>
    </location>
</feature>
<evidence type="ECO:0000313" key="19">
    <source>
        <dbReference type="Proteomes" id="UP000230732"/>
    </source>
</evidence>
<comment type="cofactor">
    <cofactor evidence="1 16">
        <name>FAD</name>
        <dbReference type="ChEBI" id="CHEBI:57692"/>
    </cofactor>
</comment>
<dbReference type="GO" id="GO:0071555">
    <property type="term" value="P:cell wall organization"/>
    <property type="evidence" value="ECO:0007669"/>
    <property type="project" value="UniProtKB-KW"/>
</dbReference>
<dbReference type="InterPro" id="IPR036635">
    <property type="entry name" value="MurB_C_sf"/>
</dbReference>
<comment type="pathway">
    <text evidence="4 16">Cell wall biogenesis; peptidoglycan biosynthesis.</text>
</comment>
<keyword evidence="14 16" id="KW-0961">Cell wall biogenesis/degradation</keyword>
<keyword evidence="13 16" id="KW-0131">Cell cycle</keyword>
<dbReference type="NCBIfam" id="TIGR00179">
    <property type="entry name" value="murB"/>
    <property type="match status" value="1"/>
</dbReference>
<evidence type="ECO:0000259" key="17">
    <source>
        <dbReference type="PROSITE" id="PS51387"/>
    </source>
</evidence>
<evidence type="ECO:0000256" key="9">
    <source>
        <dbReference type="ARBA" id="ARBA00022857"/>
    </source>
</evidence>
<keyword evidence="11 16" id="KW-0573">Peptidoglycan synthesis</keyword>
<accession>A0A2M7Q6T6</accession>
<evidence type="ECO:0000256" key="10">
    <source>
        <dbReference type="ARBA" id="ARBA00022960"/>
    </source>
</evidence>
<evidence type="ECO:0000313" key="18">
    <source>
        <dbReference type="EMBL" id="PIY58790.1"/>
    </source>
</evidence>
<feature type="domain" description="FAD-binding PCMH-type" evidence="17">
    <location>
        <begin position="18"/>
        <end position="184"/>
    </location>
</feature>
<dbReference type="InterPro" id="IPR006094">
    <property type="entry name" value="Oxid_FAD_bind_N"/>
</dbReference>
<dbReference type="GO" id="GO:0071949">
    <property type="term" value="F:FAD binding"/>
    <property type="evidence" value="ECO:0007669"/>
    <property type="project" value="InterPro"/>
</dbReference>
<dbReference type="SUPFAM" id="SSF56194">
    <property type="entry name" value="Uridine diphospho-N-Acetylenolpyruvylglucosamine reductase, MurB, C-terminal domain"/>
    <property type="match status" value="1"/>
</dbReference>
<evidence type="ECO:0000256" key="3">
    <source>
        <dbReference type="ARBA" id="ARBA00004496"/>
    </source>
</evidence>
<dbReference type="Pfam" id="PF02873">
    <property type="entry name" value="MurB_C"/>
    <property type="match status" value="1"/>
</dbReference>
<dbReference type="PANTHER" id="PTHR21071">
    <property type="entry name" value="UDP-N-ACETYLENOLPYRUVOYLGLUCOSAMINE REDUCTASE"/>
    <property type="match status" value="1"/>
</dbReference>
<evidence type="ECO:0000256" key="15">
    <source>
        <dbReference type="ARBA" id="ARBA00048914"/>
    </source>
</evidence>
<comment type="catalytic activity">
    <reaction evidence="15 16">
        <text>UDP-N-acetyl-alpha-D-muramate + NADP(+) = UDP-N-acetyl-3-O-(1-carboxyvinyl)-alpha-D-glucosamine + NADPH + H(+)</text>
        <dbReference type="Rhea" id="RHEA:12248"/>
        <dbReference type="ChEBI" id="CHEBI:15378"/>
        <dbReference type="ChEBI" id="CHEBI:57783"/>
        <dbReference type="ChEBI" id="CHEBI:58349"/>
        <dbReference type="ChEBI" id="CHEBI:68483"/>
        <dbReference type="ChEBI" id="CHEBI:70757"/>
        <dbReference type="EC" id="1.3.1.98"/>
    </reaction>
</comment>
<feature type="active site" evidence="16">
    <location>
        <position position="162"/>
    </location>
</feature>
<evidence type="ECO:0000256" key="2">
    <source>
        <dbReference type="ARBA" id="ARBA00003921"/>
    </source>
</evidence>
<evidence type="ECO:0000256" key="14">
    <source>
        <dbReference type="ARBA" id="ARBA00023316"/>
    </source>
</evidence>
<dbReference type="UniPathway" id="UPA00219"/>
<dbReference type="NCBIfam" id="NF010478">
    <property type="entry name" value="PRK13903.1"/>
    <property type="match status" value="1"/>
</dbReference>
<dbReference type="PANTHER" id="PTHR21071:SF4">
    <property type="entry name" value="UDP-N-ACETYLENOLPYRUVOYLGLUCOSAMINE REDUCTASE"/>
    <property type="match status" value="1"/>
</dbReference>
<comment type="subcellular location">
    <subcellularLocation>
        <location evidence="3 16">Cytoplasm</location>
    </subcellularLocation>
</comment>
<evidence type="ECO:0000256" key="7">
    <source>
        <dbReference type="ARBA" id="ARBA00022630"/>
    </source>
</evidence>
<dbReference type="Gene3D" id="3.30.43.10">
    <property type="entry name" value="Uridine Diphospho-n-acetylenolpyruvylglucosamine Reductase, domain 2"/>
    <property type="match status" value="1"/>
</dbReference>
<comment type="function">
    <text evidence="2 16">Cell wall formation.</text>
</comment>
<evidence type="ECO:0000256" key="13">
    <source>
        <dbReference type="ARBA" id="ARBA00023306"/>
    </source>
</evidence>
<evidence type="ECO:0000256" key="6">
    <source>
        <dbReference type="ARBA" id="ARBA00022618"/>
    </source>
</evidence>
<keyword evidence="5 16" id="KW-0963">Cytoplasm</keyword>
<evidence type="ECO:0000256" key="16">
    <source>
        <dbReference type="HAMAP-Rule" id="MF_00037"/>
    </source>
</evidence>
<dbReference type="HAMAP" id="MF_00037">
    <property type="entry name" value="MurB"/>
    <property type="match status" value="1"/>
</dbReference>